<dbReference type="STRING" id="1280847.SAMN04488036_103156"/>
<dbReference type="InterPro" id="IPR006139">
    <property type="entry name" value="D-isomer_2_OHA_DH_cat_dom"/>
</dbReference>
<dbReference type="PANTHER" id="PTHR10996:SF178">
    <property type="entry name" value="2-HYDROXYACID DEHYDROGENASE YGL185C-RELATED"/>
    <property type="match status" value="1"/>
</dbReference>
<evidence type="ECO:0000256" key="4">
    <source>
        <dbReference type="RuleBase" id="RU003719"/>
    </source>
</evidence>
<dbReference type="OrthoDB" id="9793626at2"/>
<dbReference type="SUPFAM" id="SSF51735">
    <property type="entry name" value="NAD(P)-binding Rossmann-fold domains"/>
    <property type="match status" value="1"/>
</dbReference>
<dbReference type="GO" id="GO:0030267">
    <property type="term" value="F:glyoxylate reductase (NADPH) activity"/>
    <property type="evidence" value="ECO:0007669"/>
    <property type="project" value="TreeGrafter"/>
</dbReference>
<dbReference type="EMBL" id="FOSZ01000003">
    <property type="protein sequence ID" value="SFK92513.1"/>
    <property type="molecule type" value="Genomic_DNA"/>
</dbReference>
<dbReference type="FunFam" id="3.40.50.720:FF:000213">
    <property type="entry name" value="Putative 2-hydroxyacid dehydrogenase"/>
    <property type="match status" value="1"/>
</dbReference>
<proteinExistence type="inferred from homology"/>
<evidence type="ECO:0000259" key="6">
    <source>
        <dbReference type="Pfam" id="PF02826"/>
    </source>
</evidence>
<evidence type="ECO:0000256" key="3">
    <source>
        <dbReference type="ARBA" id="ARBA00023027"/>
    </source>
</evidence>
<keyword evidence="8" id="KW-1185">Reference proteome</keyword>
<dbReference type="AlphaFoldDB" id="A0A1I4DHH5"/>
<dbReference type="SUPFAM" id="SSF52283">
    <property type="entry name" value="Formate/glycerate dehydrogenase catalytic domain-like"/>
    <property type="match status" value="1"/>
</dbReference>
<dbReference type="InterPro" id="IPR036291">
    <property type="entry name" value="NAD(P)-bd_dom_sf"/>
</dbReference>
<dbReference type="InterPro" id="IPR006140">
    <property type="entry name" value="D-isomer_DH_NAD-bd"/>
</dbReference>
<sequence>MADLLILCRTTPEMDKHLAQHFDAVRLEEMSAPQEWLQAHGTDVRYILTDGHRGVSEAVLEMLPNLKLISSYGVGYDAIDTRVTNAARVPVTHTPDVLNEEVATTALMLCLAIWRDMENAMHHARSGDWAVKGARPLPHTADNRRVGILGLGRIGKAFARKLAPFHAEISYHGRTRQDVAYSYFDNLVTMARACDTLVCIAPGGEATKHLINAKVLEALGPQGYLVNVGRGSIVDEHALIAALRDRRIAAAGLDVFEDEPNIPAEMRALPNVVMTPHIGSATVETRFAMGKLAVDNLIAVKEGRDPLTPIPESRGLF</sequence>
<accession>A0A1I4DHH5</accession>
<name>A0A1I4DHH5_9RHOB</name>
<dbReference type="GO" id="GO:0051287">
    <property type="term" value="F:NAD binding"/>
    <property type="evidence" value="ECO:0007669"/>
    <property type="project" value="InterPro"/>
</dbReference>
<evidence type="ECO:0000259" key="5">
    <source>
        <dbReference type="Pfam" id="PF00389"/>
    </source>
</evidence>
<keyword evidence="3" id="KW-0520">NAD</keyword>
<evidence type="ECO:0000313" key="7">
    <source>
        <dbReference type="EMBL" id="SFK92513.1"/>
    </source>
</evidence>
<keyword evidence="1" id="KW-0521">NADP</keyword>
<evidence type="ECO:0000256" key="1">
    <source>
        <dbReference type="ARBA" id="ARBA00022857"/>
    </source>
</evidence>
<dbReference type="CDD" id="cd12156">
    <property type="entry name" value="HPPR"/>
    <property type="match status" value="1"/>
</dbReference>
<dbReference type="PANTHER" id="PTHR10996">
    <property type="entry name" value="2-HYDROXYACID DEHYDROGENASE-RELATED"/>
    <property type="match status" value="1"/>
</dbReference>
<gene>
    <name evidence="7" type="ORF">SAMN04488036_103156</name>
</gene>
<feature type="domain" description="D-isomer specific 2-hydroxyacid dehydrogenase catalytic" evidence="5">
    <location>
        <begin position="11"/>
        <end position="309"/>
    </location>
</feature>
<reference evidence="8" key="1">
    <citation type="submission" date="2016-10" db="EMBL/GenBank/DDBJ databases">
        <authorList>
            <person name="Varghese N."/>
            <person name="Submissions S."/>
        </authorList>
    </citation>
    <scope>NUCLEOTIDE SEQUENCE [LARGE SCALE GENOMIC DNA]</scope>
    <source>
        <strain evidence="8">DSM 28453</strain>
    </source>
</reference>
<organism evidence="7 8">
    <name type="scientific">Shimia haliotis</name>
    <dbReference type="NCBI Taxonomy" id="1280847"/>
    <lineage>
        <taxon>Bacteria</taxon>
        <taxon>Pseudomonadati</taxon>
        <taxon>Pseudomonadota</taxon>
        <taxon>Alphaproteobacteria</taxon>
        <taxon>Rhodobacterales</taxon>
        <taxon>Roseobacteraceae</taxon>
    </lineage>
</organism>
<feature type="domain" description="D-isomer specific 2-hydroxyacid dehydrogenase NAD-binding" evidence="6">
    <location>
        <begin position="107"/>
        <end position="279"/>
    </location>
</feature>
<dbReference type="InterPro" id="IPR050223">
    <property type="entry name" value="D-isomer_2-hydroxyacid_DH"/>
</dbReference>
<keyword evidence="2 4" id="KW-0560">Oxidoreductase</keyword>
<dbReference type="Proteomes" id="UP000198851">
    <property type="component" value="Unassembled WGS sequence"/>
</dbReference>
<dbReference type="Pfam" id="PF02826">
    <property type="entry name" value="2-Hacid_dh_C"/>
    <property type="match status" value="1"/>
</dbReference>
<comment type="similarity">
    <text evidence="4">Belongs to the D-isomer specific 2-hydroxyacid dehydrogenase family.</text>
</comment>
<dbReference type="GO" id="GO:0005829">
    <property type="term" value="C:cytosol"/>
    <property type="evidence" value="ECO:0007669"/>
    <property type="project" value="TreeGrafter"/>
</dbReference>
<evidence type="ECO:0000313" key="8">
    <source>
        <dbReference type="Proteomes" id="UP000198851"/>
    </source>
</evidence>
<evidence type="ECO:0000256" key="2">
    <source>
        <dbReference type="ARBA" id="ARBA00023002"/>
    </source>
</evidence>
<dbReference type="GO" id="GO:0016618">
    <property type="term" value="F:hydroxypyruvate reductase [NAD(P)H] activity"/>
    <property type="evidence" value="ECO:0007669"/>
    <property type="project" value="TreeGrafter"/>
</dbReference>
<dbReference type="Gene3D" id="3.40.50.720">
    <property type="entry name" value="NAD(P)-binding Rossmann-like Domain"/>
    <property type="match status" value="2"/>
</dbReference>
<dbReference type="RefSeq" id="WP_093323091.1">
    <property type="nucleotide sequence ID" value="NZ_FOSZ01000003.1"/>
</dbReference>
<dbReference type="Pfam" id="PF00389">
    <property type="entry name" value="2-Hacid_dh"/>
    <property type="match status" value="1"/>
</dbReference>
<protein>
    <submittedName>
        <fullName evidence="7">Lactate dehydrogenase</fullName>
    </submittedName>
</protein>